<evidence type="ECO:0000313" key="3">
    <source>
        <dbReference type="Proteomes" id="UP000735302"/>
    </source>
</evidence>
<feature type="region of interest" description="Disordered" evidence="1">
    <location>
        <begin position="39"/>
        <end position="69"/>
    </location>
</feature>
<evidence type="ECO:0000256" key="1">
    <source>
        <dbReference type="SAM" id="MobiDB-lite"/>
    </source>
</evidence>
<reference evidence="2 3" key="1">
    <citation type="journal article" date="2021" name="Elife">
        <title>Chloroplast acquisition without the gene transfer in kleptoplastic sea slugs, Plakobranchus ocellatus.</title>
        <authorList>
            <person name="Maeda T."/>
            <person name="Takahashi S."/>
            <person name="Yoshida T."/>
            <person name="Shimamura S."/>
            <person name="Takaki Y."/>
            <person name="Nagai Y."/>
            <person name="Toyoda A."/>
            <person name="Suzuki Y."/>
            <person name="Arimoto A."/>
            <person name="Ishii H."/>
            <person name="Satoh N."/>
            <person name="Nishiyama T."/>
            <person name="Hasebe M."/>
            <person name="Maruyama T."/>
            <person name="Minagawa J."/>
            <person name="Obokata J."/>
            <person name="Shigenobu S."/>
        </authorList>
    </citation>
    <scope>NUCLEOTIDE SEQUENCE [LARGE SCALE GENOMIC DNA]</scope>
</reference>
<feature type="compositionally biased region" description="Polar residues" evidence="1">
    <location>
        <begin position="217"/>
        <end position="231"/>
    </location>
</feature>
<gene>
    <name evidence="2" type="ORF">PoB_006758800</name>
</gene>
<feature type="region of interest" description="Disordered" evidence="1">
    <location>
        <begin position="475"/>
        <end position="500"/>
    </location>
</feature>
<sequence>MSTGSGHDSGLERQSNSVAHSNGRAAVFMADGAELSGYREYPYENSEEDGEEESAHNRSHESIESRRTIIEADDFASYLAQEDEDDEDYLNDFKDEDIDFEDAPGEGGVVDLSVLLGSAGSGNASNPYMLDFTSGMLGDSEVEGDDDDDDGTLSNSAGSQENQRTPRNAHVSQNQVGQGRQLDREGQSNLGNLESPGMPRGSGSRKQRKKRKSQSQMKTESWLRQSSSFQRESYEDEGEESGSYHREEEEDEELESPPRNLREEINNNVAKMHLTGLSGGGSSLYHSVESQADYLPSTPTRSAGLPGLSKYFIPDGGGLSASATQQQQQQQQQLHHHNSERHHHHHFEQTSSSLPSLLSHPTSSSSRHHYHQHADLELQQHGNFEPPDSQSSPRLRRSLQENVQHHRRGLAENEGHYYHQQQQHRQHDQHAQQQQQQHSTHHPIPARLQSYAMETPLGSRPRAFSASLDNLYFDQNSTSLTSDPSHVGDEAEPGLGSRRNSLPDISTVGFPSEVHQRSVGAAAGICRNCGFSRNDYLFKIGLLQTQLEKTEKELKRKEKQWAGDLGELRKDNERQQKIISQVR</sequence>
<organism evidence="2 3">
    <name type="scientific">Plakobranchus ocellatus</name>
    <dbReference type="NCBI Taxonomy" id="259542"/>
    <lineage>
        <taxon>Eukaryota</taxon>
        <taxon>Metazoa</taxon>
        <taxon>Spiralia</taxon>
        <taxon>Lophotrochozoa</taxon>
        <taxon>Mollusca</taxon>
        <taxon>Gastropoda</taxon>
        <taxon>Heterobranchia</taxon>
        <taxon>Euthyneura</taxon>
        <taxon>Panpulmonata</taxon>
        <taxon>Sacoglossa</taxon>
        <taxon>Placobranchoidea</taxon>
        <taxon>Plakobranchidae</taxon>
        <taxon>Plakobranchus</taxon>
    </lineage>
</organism>
<feature type="region of interest" description="Disordered" evidence="1">
    <location>
        <begin position="314"/>
        <end position="403"/>
    </location>
</feature>
<feature type="compositionally biased region" description="Polar residues" evidence="1">
    <location>
        <begin position="475"/>
        <end position="484"/>
    </location>
</feature>
<accession>A0AAV4DA01</accession>
<dbReference type="Proteomes" id="UP000735302">
    <property type="component" value="Unassembled WGS sequence"/>
</dbReference>
<name>A0AAV4DA01_9GAST</name>
<feature type="region of interest" description="Disordered" evidence="1">
    <location>
        <begin position="1"/>
        <end position="24"/>
    </location>
</feature>
<feature type="compositionally biased region" description="Basic residues" evidence="1">
    <location>
        <begin position="334"/>
        <end position="346"/>
    </location>
</feature>
<evidence type="ECO:0000313" key="2">
    <source>
        <dbReference type="EMBL" id="GFO41083.1"/>
    </source>
</evidence>
<feature type="compositionally biased region" description="Basic residues" evidence="1">
    <location>
        <begin position="203"/>
        <end position="213"/>
    </location>
</feature>
<feature type="compositionally biased region" description="Polar residues" evidence="1">
    <location>
        <begin position="152"/>
        <end position="178"/>
    </location>
</feature>
<feature type="compositionally biased region" description="Polar residues" evidence="1">
    <location>
        <begin position="1"/>
        <end position="20"/>
    </location>
</feature>
<protein>
    <submittedName>
        <fullName evidence="2">Uncharacterized protein</fullName>
    </submittedName>
</protein>
<keyword evidence="3" id="KW-1185">Reference proteome</keyword>
<feature type="region of interest" description="Disordered" evidence="1">
    <location>
        <begin position="116"/>
        <end position="267"/>
    </location>
</feature>
<proteinExistence type="predicted"/>
<dbReference type="AlphaFoldDB" id="A0AAV4DA01"/>
<comment type="caution">
    <text evidence="2">The sequence shown here is derived from an EMBL/GenBank/DDBJ whole genome shotgun (WGS) entry which is preliminary data.</text>
</comment>
<feature type="compositionally biased region" description="Acidic residues" evidence="1">
    <location>
        <begin position="140"/>
        <end position="151"/>
    </location>
</feature>
<feature type="compositionally biased region" description="Low complexity" evidence="1">
    <location>
        <begin position="350"/>
        <end position="365"/>
    </location>
</feature>
<feature type="region of interest" description="Disordered" evidence="1">
    <location>
        <begin position="417"/>
        <end position="442"/>
    </location>
</feature>
<dbReference type="EMBL" id="BLXT01007665">
    <property type="protein sequence ID" value="GFO41083.1"/>
    <property type="molecule type" value="Genomic_DNA"/>
</dbReference>
<feature type="compositionally biased region" description="Basic and acidic residues" evidence="1">
    <location>
        <begin position="53"/>
        <end position="69"/>
    </location>
</feature>